<reference evidence="1 2" key="1">
    <citation type="submission" date="2012-03" db="EMBL/GenBank/DDBJ databases">
        <title>The Genome Sequence of Bartonella vinsonii subsp. arupensis str. Pm136co.</title>
        <authorList>
            <consortium name="The Broad Institute Genome Sequencing Platform"/>
            <consortium name="The Broad Institute Genome Sequencing Center for Infectious Disease"/>
            <person name="Feldgarden M."/>
            <person name="Kirby J."/>
            <person name="Kosoy M."/>
            <person name="Birtles R."/>
            <person name="Probert W.S."/>
            <person name="Chiaraviglio L."/>
            <person name="Young S.K."/>
            <person name="Zeng Q."/>
            <person name="Gargeya S."/>
            <person name="Fitzgerald M."/>
            <person name="Haas B."/>
            <person name="Abouelleil A."/>
            <person name="Alvarado L."/>
            <person name="Arachchi H.M."/>
            <person name="Berlin A."/>
            <person name="Chapman S.B."/>
            <person name="Gearin G."/>
            <person name="Goldberg J."/>
            <person name="Griggs A."/>
            <person name="Gujja S."/>
            <person name="Hansen M."/>
            <person name="Heiman D."/>
            <person name="Howarth C."/>
            <person name="Larimer J."/>
            <person name="Lui A."/>
            <person name="MacDonald P.J.P."/>
            <person name="McCowen C."/>
            <person name="Montmayeur A."/>
            <person name="Murphy C."/>
            <person name="Neiman D."/>
            <person name="Pearson M."/>
            <person name="Priest M."/>
            <person name="Roberts A."/>
            <person name="Saif S."/>
            <person name="Shea T."/>
            <person name="Sisk P."/>
            <person name="Stolte C."/>
            <person name="Sykes S."/>
            <person name="Wortman J."/>
            <person name="Nusbaum C."/>
            <person name="Birren B."/>
        </authorList>
    </citation>
    <scope>NUCLEOTIDE SEQUENCE [LARGE SCALE GENOMIC DNA]</scope>
    <source>
        <strain evidence="1 2">Pm136co</strain>
    </source>
</reference>
<comment type="caution">
    <text evidence="1">The sequence shown here is derived from an EMBL/GenBank/DDBJ whole genome shotgun (WGS) entry which is preliminary data.</text>
</comment>
<dbReference type="SUPFAM" id="SSF51161">
    <property type="entry name" value="Trimeric LpxA-like enzymes"/>
    <property type="match status" value="1"/>
</dbReference>
<sequence length="169" mass="19240">MSTTDVSKKYEFTNETRLFANRILYRIKALRNFSDVKAGQLGGFIENEKNLSHDGNCWVYGDALVLNPGHVSQDARVYNNSVIAGSVYGKACVFGKSIIYDHAHVYGNARIYDHARVINHLHVCENANHGIVMILEKTSDDIKTRAYVEQLSHNEIRIIWLRNKAFLNI</sequence>
<protein>
    <recommendedName>
        <fullName evidence="3">UDP-3-O-[3-hydroxymyristoyl] glucosamine N-acyltransferase</fullName>
    </recommendedName>
</protein>
<dbReference type="Gene3D" id="2.160.10.10">
    <property type="entry name" value="Hexapeptide repeat proteins"/>
    <property type="match status" value="1"/>
</dbReference>
<dbReference type="EMBL" id="AIMH01000012">
    <property type="protein sequence ID" value="EJF98491.1"/>
    <property type="molecule type" value="Genomic_DNA"/>
</dbReference>
<gene>
    <name evidence="1" type="ORF">MEI_00499</name>
</gene>
<accession>A0ABP2QUE7</accession>
<dbReference type="InterPro" id="IPR011004">
    <property type="entry name" value="Trimer_LpxA-like_sf"/>
</dbReference>
<evidence type="ECO:0008006" key="3">
    <source>
        <dbReference type="Google" id="ProtNLM"/>
    </source>
</evidence>
<organism evidence="1 2">
    <name type="scientific">Bartonella vinsonii subsp. arupensis Pm136co</name>
    <dbReference type="NCBI Taxonomy" id="1094561"/>
    <lineage>
        <taxon>Bacteria</taxon>
        <taxon>Pseudomonadati</taxon>
        <taxon>Pseudomonadota</taxon>
        <taxon>Alphaproteobacteria</taxon>
        <taxon>Hyphomicrobiales</taxon>
        <taxon>Bartonellaceae</taxon>
        <taxon>Bartonella</taxon>
    </lineage>
</organism>
<dbReference type="RefSeq" id="WP_004865770.1">
    <property type="nucleotide sequence ID" value="NZ_JH725043.1"/>
</dbReference>
<dbReference type="Proteomes" id="UP000008948">
    <property type="component" value="Unassembled WGS sequence"/>
</dbReference>
<evidence type="ECO:0000313" key="1">
    <source>
        <dbReference type="EMBL" id="EJF98491.1"/>
    </source>
</evidence>
<evidence type="ECO:0000313" key="2">
    <source>
        <dbReference type="Proteomes" id="UP000008948"/>
    </source>
</evidence>
<proteinExistence type="predicted"/>
<name>A0ABP2QUE7_BARVI</name>
<keyword evidence="2" id="KW-1185">Reference proteome</keyword>